<feature type="compositionally biased region" description="Low complexity" evidence="5">
    <location>
        <begin position="142"/>
        <end position="164"/>
    </location>
</feature>
<evidence type="ECO:0000313" key="8">
    <source>
        <dbReference type="EMBL" id="MBJ7602145.1"/>
    </source>
</evidence>
<feature type="transmembrane region" description="Helical" evidence="6">
    <location>
        <begin position="93"/>
        <end position="118"/>
    </location>
</feature>
<dbReference type="GO" id="GO:0016020">
    <property type="term" value="C:membrane"/>
    <property type="evidence" value="ECO:0007669"/>
    <property type="project" value="UniProtKB-SubCell"/>
</dbReference>
<evidence type="ECO:0000256" key="1">
    <source>
        <dbReference type="ARBA" id="ARBA00004141"/>
    </source>
</evidence>
<dbReference type="GO" id="GO:0015297">
    <property type="term" value="F:antiporter activity"/>
    <property type="evidence" value="ECO:0007669"/>
    <property type="project" value="InterPro"/>
</dbReference>
<feature type="transmembrane region" description="Helical" evidence="6">
    <location>
        <begin position="39"/>
        <end position="56"/>
    </location>
</feature>
<dbReference type="InterPro" id="IPR006153">
    <property type="entry name" value="Cation/H_exchanger_TM"/>
</dbReference>
<dbReference type="Gene3D" id="1.20.1530.20">
    <property type="match status" value="1"/>
</dbReference>
<dbReference type="Proteomes" id="UP000620075">
    <property type="component" value="Unassembled WGS sequence"/>
</dbReference>
<reference evidence="8 9" key="1">
    <citation type="submission" date="2020-10" db="EMBL/GenBank/DDBJ databases">
        <title>Ca. Dormibacterota MAGs.</title>
        <authorList>
            <person name="Montgomery K."/>
        </authorList>
    </citation>
    <scope>NUCLEOTIDE SEQUENCE [LARGE SCALE GENOMIC DNA]</scope>
    <source>
        <strain evidence="8">SC8811_S16_3</strain>
    </source>
</reference>
<evidence type="ECO:0000256" key="3">
    <source>
        <dbReference type="ARBA" id="ARBA00022989"/>
    </source>
</evidence>
<proteinExistence type="predicted"/>
<evidence type="ECO:0000256" key="5">
    <source>
        <dbReference type="SAM" id="MobiDB-lite"/>
    </source>
</evidence>
<feature type="region of interest" description="Disordered" evidence="5">
    <location>
        <begin position="133"/>
        <end position="164"/>
    </location>
</feature>
<comment type="caution">
    <text evidence="8">The sequence shown here is derived from an EMBL/GenBank/DDBJ whole genome shotgun (WGS) entry which is preliminary data.</text>
</comment>
<gene>
    <name evidence="8" type="ORF">JF888_02960</name>
</gene>
<feature type="transmembrane region" description="Helical" evidence="6">
    <location>
        <begin position="12"/>
        <end position="33"/>
    </location>
</feature>
<evidence type="ECO:0000256" key="6">
    <source>
        <dbReference type="SAM" id="Phobius"/>
    </source>
</evidence>
<evidence type="ECO:0000313" key="9">
    <source>
        <dbReference type="Proteomes" id="UP000620075"/>
    </source>
</evidence>
<name>A0A934KHE5_9BACT</name>
<organism evidence="8 9">
    <name type="scientific">Candidatus Dormiibacter inghamiae</name>
    <dbReference type="NCBI Taxonomy" id="3127013"/>
    <lineage>
        <taxon>Bacteria</taxon>
        <taxon>Bacillati</taxon>
        <taxon>Candidatus Dormiibacterota</taxon>
        <taxon>Candidatus Dormibacteria</taxon>
        <taxon>Candidatus Dormibacterales</taxon>
        <taxon>Candidatus Dormibacteraceae</taxon>
        <taxon>Candidatus Dormiibacter</taxon>
    </lineage>
</organism>
<keyword evidence="3 6" id="KW-1133">Transmembrane helix</keyword>
<keyword evidence="4 6" id="KW-0472">Membrane</keyword>
<comment type="subcellular location">
    <subcellularLocation>
        <location evidence="1">Membrane</location>
        <topology evidence="1">Multi-pass membrane protein</topology>
    </subcellularLocation>
</comment>
<accession>A0A934KHE5</accession>
<evidence type="ECO:0000256" key="4">
    <source>
        <dbReference type="ARBA" id="ARBA00023136"/>
    </source>
</evidence>
<dbReference type="GO" id="GO:1902600">
    <property type="term" value="P:proton transmembrane transport"/>
    <property type="evidence" value="ECO:0007669"/>
    <property type="project" value="InterPro"/>
</dbReference>
<keyword evidence="2 6" id="KW-0812">Transmembrane</keyword>
<protein>
    <submittedName>
        <fullName evidence="8">Cation:proton antiporter</fullName>
    </submittedName>
</protein>
<dbReference type="Pfam" id="PF00999">
    <property type="entry name" value="Na_H_Exchanger"/>
    <property type="match status" value="1"/>
</dbReference>
<feature type="domain" description="Cation/H+ exchanger transmembrane" evidence="7">
    <location>
        <begin position="26"/>
        <end position="118"/>
    </location>
</feature>
<dbReference type="AlphaFoldDB" id="A0A934KHE5"/>
<evidence type="ECO:0000259" key="7">
    <source>
        <dbReference type="Pfam" id="PF00999"/>
    </source>
</evidence>
<evidence type="ECO:0000256" key="2">
    <source>
        <dbReference type="ARBA" id="ARBA00022692"/>
    </source>
</evidence>
<dbReference type="RefSeq" id="WP_338176544.1">
    <property type="nucleotide sequence ID" value="NZ_JAEKNQ010000014.1"/>
</dbReference>
<dbReference type="EMBL" id="JAEKNQ010000014">
    <property type="protein sequence ID" value="MBJ7602145.1"/>
    <property type="molecule type" value="Genomic_DNA"/>
</dbReference>
<dbReference type="InterPro" id="IPR038770">
    <property type="entry name" value="Na+/solute_symporter_sf"/>
</dbReference>
<sequence>MLEPMLRPWLGAFDNIYAIAALWIGLAFLASLISIRVGLSVALVEIVVGVAAGNLFQLSTNTWVDFLASSGSVLLTFLAGAEIDPGSLRRFALPSLVIGGVGFVAPFVGAWAFAWYALHWQWHARAHQTSRHGDGAIPTMEACPPAAPASSSFGPTSSQSLPRR</sequence>